<dbReference type="GO" id="GO:0006633">
    <property type="term" value="P:fatty acid biosynthetic process"/>
    <property type="evidence" value="ECO:0007669"/>
    <property type="project" value="InterPro"/>
</dbReference>
<comment type="caution">
    <text evidence="11">The sequence shown here is derived from an EMBL/GenBank/DDBJ whole genome shotgun (WGS) entry which is preliminary data.</text>
</comment>
<gene>
    <name evidence="11" type="ORF">S01H4_17146</name>
</gene>
<dbReference type="Pfam" id="PF02504">
    <property type="entry name" value="FA_synthesis"/>
    <property type="match status" value="1"/>
</dbReference>
<proteinExistence type="inferred from homology"/>
<dbReference type="EMBL" id="BART01007538">
    <property type="protein sequence ID" value="GAG59405.1"/>
    <property type="molecule type" value="Genomic_DNA"/>
</dbReference>
<evidence type="ECO:0000256" key="5">
    <source>
        <dbReference type="ARBA" id="ARBA00022679"/>
    </source>
</evidence>
<dbReference type="HAMAP" id="MF_00019">
    <property type="entry name" value="PlsX"/>
    <property type="match status" value="1"/>
</dbReference>
<keyword evidence="4" id="KW-0444">Lipid biosynthesis</keyword>
<organism evidence="11">
    <name type="scientific">marine sediment metagenome</name>
    <dbReference type="NCBI Taxonomy" id="412755"/>
    <lineage>
        <taxon>unclassified sequences</taxon>
        <taxon>metagenomes</taxon>
        <taxon>ecological metagenomes</taxon>
    </lineage>
</organism>
<reference evidence="11" key="1">
    <citation type="journal article" date="2014" name="Front. Microbiol.">
        <title>High frequency of phylogenetically diverse reductive dehalogenase-homologous genes in deep subseafloor sedimentary metagenomes.</title>
        <authorList>
            <person name="Kawai M."/>
            <person name="Futagami T."/>
            <person name="Toyoda A."/>
            <person name="Takaki Y."/>
            <person name="Nishi S."/>
            <person name="Hori S."/>
            <person name="Arai W."/>
            <person name="Tsubouchi T."/>
            <person name="Morono Y."/>
            <person name="Uchiyama I."/>
            <person name="Ito T."/>
            <person name="Fujiyama A."/>
            <person name="Inagaki F."/>
            <person name="Takami H."/>
        </authorList>
    </citation>
    <scope>NUCLEOTIDE SEQUENCE</scope>
    <source>
        <strain evidence="11">Expedition CK06-06</strain>
    </source>
</reference>
<evidence type="ECO:0000256" key="9">
    <source>
        <dbReference type="ARBA" id="ARBA00024069"/>
    </source>
</evidence>
<sequence>MLHVLVGRHMRKPGLTIIDASQIIDPHESPMKAIRSKPDSSIVVGVNLVQEGSASAFVSAGNTGAVLGAALLSLGKIEGIERPAIGCIFNITPANPVILIDAGANVDCRPSHLVQFAQMGAIYSEHILGISSPRIGLLSNGSEESKGNQLVQETYQLLKEAENLNFIGNVEAQDMFKVTVDVIVTDGFTGNIVLKTVEGLSETFLSSARQAGHIFSSAYRLRARDLLRDIGLGSWIQRIDFREHGGACLFGVNGNIVISHGRSQAKAIKNAIGLARQMAERNISQIIKEEIYGQTNHS</sequence>
<dbReference type="GO" id="GO:0005737">
    <property type="term" value="C:cytoplasm"/>
    <property type="evidence" value="ECO:0007669"/>
    <property type="project" value="UniProtKB-SubCell"/>
</dbReference>
<dbReference type="InterPro" id="IPR012281">
    <property type="entry name" value="Phospholipid_synth_PlsX-like"/>
</dbReference>
<evidence type="ECO:0000256" key="2">
    <source>
        <dbReference type="ARBA" id="ARBA00004496"/>
    </source>
</evidence>
<dbReference type="PIRSF" id="PIRSF002465">
    <property type="entry name" value="Phsphlp_syn_PlsX"/>
    <property type="match status" value="1"/>
</dbReference>
<comment type="subcellular location">
    <subcellularLocation>
        <location evidence="2">Cytoplasm</location>
    </subcellularLocation>
</comment>
<keyword evidence="3" id="KW-0963">Cytoplasm</keyword>
<comment type="subunit">
    <text evidence="10">Homodimer. Probably interacts with PlsY.</text>
</comment>
<dbReference type="GO" id="GO:0043811">
    <property type="term" value="F:phosphate:acyl-[acyl carrier protein] acyltransferase activity"/>
    <property type="evidence" value="ECO:0007669"/>
    <property type="project" value="UniProtKB-EC"/>
</dbReference>
<keyword evidence="6" id="KW-0443">Lipid metabolism</keyword>
<name>X0YT45_9ZZZZ</name>
<protein>
    <recommendedName>
        <fullName evidence="9">phosphate acyltransferase</fullName>
        <ecNumber evidence="9">2.3.1.274</ecNumber>
    </recommendedName>
</protein>
<dbReference type="AlphaFoldDB" id="X0YT45"/>
<dbReference type="PANTHER" id="PTHR30100">
    <property type="entry name" value="FATTY ACID/PHOSPHOLIPID SYNTHESIS PROTEIN PLSX"/>
    <property type="match status" value="1"/>
</dbReference>
<evidence type="ECO:0000256" key="10">
    <source>
        <dbReference type="ARBA" id="ARBA00046608"/>
    </source>
</evidence>
<keyword evidence="5" id="KW-0808">Transferase</keyword>
<evidence type="ECO:0000256" key="3">
    <source>
        <dbReference type="ARBA" id="ARBA00022490"/>
    </source>
</evidence>
<dbReference type="EC" id="2.3.1.274" evidence="9"/>
<evidence type="ECO:0000256" key="6">
    <source>
        <dbReference type="ARBA" id="ARBA00023098"/>
    </source>
</evidence>
<keyword evidence="7" id="KW-0594">Phospholipid biosynthesis</keyword>
<dbReference type="GO" id="GO:0008654">
    <property type="term" value="P:phospholipid biosynthetic process"/>
    <property type="evidence" value="ECO:0007669"/>
    <property type="project" value="UniProtKB-KW"/>
</dbReference>
<evidence type="ECO:0000256" key="7">
    <source>
        <dbReference type="ARBA" id="ARBA00023209"/>
    </source>
</evidence>
<dbReference type="InterPro" id="IPR003664">
    <property type="entry name" value="FA_synthesis"/>
</dbReference>
<dbReference type="Gene3D" id="3.40.718.10">
    <property type="entry name" value="Isopropylmalate Dehydrogenase"/>
    <property type="match status" value="1"/>
</dbReference>
<dbReference type="PANTHER" id="PTHR30100:SF1">
    <property type="entry name" value="PHOSPHATE ACYLTRANSFERASE"/>
    <property type="match status" value="1"/>
</dbReference>
<comment type="catalytic activity">
    <reaction evidence="1">
        <text>a fatty acyl-[ACP] + phosphate = an acyl phosphate + holo-[ACP]</text>
        <dbReference type="Rhea" id="RHEA:42292"/>
        <dbReference type="Rhea" id="RHEA-COMP:9685"/>
        <dbReference type="Rhea" id="RHEA-COMP:14125"/>
        <dbReference type="ChEBI" id="CHEBI:43474"/>
        <dbReference type="ChEBI" id="CHEBI:59918"/>
        <dbReference type="ChEBI" id="CHEBI:64479"/>
        <dbReference type="ChEBI" id="CHEBI:138651"/>
        <dbReference type="EC" id="2.3.1.274"/>
    </reaction>
</comment>
<dbReference type="NCBIfam" id="TIGR00182">
    <property type="entry name" value="plsX"/>
    <property type="match status" value="1"/>
</dbReference>
<evidence type="ECO:0000256" key="8">
    <source>
        <dbReference type="ARBA" id="ARBA00023264"/>
    </source>
</evidence>
<keyword evidence="8" id="KW-1208">Phospholipid metabolism</keyword>
<accession>X0YT45</accession>
<dbReference type="SUPFAM" id="SSF53659">
    <property type="entry name" value="Isocitrate/Isopropylmalate dehydrogenase-like"/>
    <property type="match status" value="1"/>
</dbReference>
<evidence type="ECO:0000256" key="4">
    <source>
        <dbReference type="ARBA" id="ARBA00022516"/>
    </source>
</evidence>
<evidence type="ECO:0000256" key="1">
    <source>
        <dbReference type="ARBA" id="ARBA00001232"/>
    </source>
</evidence>
<evidence type="ECO:0000313" key="11">
    <source>
        <dbReference type="EMBL" id="GAG59405.1"/>
    </source>
</evidence>